<accession>A0AAP8MBI5</accession>
<evidence type="ECO:0000256" key="3">
    <source>
        <dbReference type="RuleBase" id="RU003719"/>
    </source>
</evidence>
<dbReference type="SUPFAM" id="SSF51735">
    <property type="entry name" value="NAD(P)-binding Rossmann-fold domains"/>
    <property type="match status" value="1"/>
</dbReference>
<feature type="chain" id="PRO_5042897263" evidence="4">
    <location>
        <begin position="20"/>
        <end position="369"/>
    </location>
</feature>
<dbReference type="InterPro" id="IPR006139">
    <property type="entry name" value="D-isomer_2_OHA_DH_cat_dom"/>
</dbReference>
<dbReference type="EMBL" id="PKUR01000005">
    <property type="protein sequence ID" value="PLW84762.1"/>
    <property type="molecule type" value="Genomic_DNA"/>
</dbReference>
<keyword evidence="1 3" id="KW-0560">Oxidoreductase</keyword>
<dbReference type="GO" id="GO:0051287">
    <property type="term" value="F:NAD binding"/>
    <property type="evidence" value="ECO:0007669"/>
    <property type="project" value="InterPro"/>
</dbReference>
<dbReference type="PANTHER" id="PTHR43333:SF1">
    <property type="entry name" value="D-ISOMER SPECIFIC 2-HYDROXYACID DEHYDROGENASE NAD-BINDING DOMAIN-CONTAINING PROTEIN"/>
    <property type="match status" value="1"/>
</dbReference>
<keyword evidence="2" id="KW-0520">NAD</keyword>
<evidence type="ECO:0000313" key="8">
    <source>
        <dbReference type="Proteomes" id="UP000235162"/>
    </source>
</evidence>
<proteinExistence type="inferred from homology"/>
<sequence>MRQIIALMITTLITLTAQAGPSPQVQAMINELGLREAAEPMREHPGWAPGKIVAAVPPTMLQAMPGYQAQLEAAAGDAQLVFATRDTLTRELADADAVIGFCSPDLIQAATDKLLWVHNISAGVDRCPMDAFDQRVLTNSKRLMGPAIAEHTIAMLMALTRNLPLLINAQQTGEWLGGPARNMPFGELRGKTLLVVGLGGIGTEIARRAHALGMNVTATRNSSRSGPDFVSYVGLANELHKLAGEADVVVNALPLTTSTTGLFDGEFFNATKSGAIFLSIGRGKSTVTDDLMAALTSGQIYAAGLDVTDPEPLPADHPLWKMDNVIITPHLSASGAGTVQRVSALTVENLRRYVAGEPLLNKVNTQAGY</sequence>
<dbReference type="CDD" id="cd05300">
    <property type="entry name" value="2-Hacid_dh_1"/>
    <property type="match status" value="1"/>
</dbReference>
<keyword evidence="4" id="KW-0732">Signal</keyword>
<dbReference type="Pfam" id="PF02826">
    <property type="entry name" value="2-Hacid_dh_C"/>
    <property type="match status" value="1"/>
</dbReference>
<dbReference type="GO" id="GO:0016616">
    <property type="term" value="F:oxidoreductase activity, acting on the CH-OH group of donors, NAD or NADP as acceptor"/>
    <property type="evidence" value="ECO:0007669"/>
    <property type="project" value="InterPro"/>
</dbReference>
<dbReference type="AlphaFoldDB" id="A0AAP8MBI5"/>
<evidence type="ECO:0000256" key="4">
    <source>
        <dbReference type="SAM" id="SignalP"/>
    </source>
</evidence>
<dbReference type="RefSeq" id="WP_084197674.1">
    <property type="nucleotide sequence ID" value="NZ_BMYL01000006.1"/>
</dbReference>
<comment type="similarity">
    <text evidence="3">Belongs to the D-isomer specific 2-hydroxyacid dehydrogenase family.</text>
</comment>
<evidence type="ECO:0000256" key="1">
    <source>
        <dbReference type="ARBA" id="ARBA00023002"/>
    </source>
</evidence>
<dbReference type="InterPro" id="IPR006140">
    <property type="entry name" value="D-isomer_DH_NAD-bd"/>
</dbReference>
<dbReference type="Proteomes" id="UP000235162">
    <property type="component" value="Unassembled WGS sequence"/>
</dbReference>
<dbReference type="Gene3D" id="3.40.50.720">
    <property type="entry name" value="NAD(P)-binding Rossmann-like Domain"/>
    <property type="match status" value="2"/>
</dbReference>
<comment type="caution">
    <text evidence="7">The sequence shown here is derived from an EMBL/GenBank/DDBJ whole genome shotgun (WGS) entry which is preliminary data.</text>
</comment>
<dbReference type="SUPFAM" id="SSF52283">
    <property type="entry name" value="Formate/glycerate dehydrogenase catalytic domain-like"/>
    <property type="match status" value="1"/>
</dbReference>
<gene>
    <name evidence="7" type="ORF">C0029_17325</name>
</gene>
<evidence type="ECO:0000256" key="2">
    <source>
        <dbReference type="ARBA" id="ARBA00023027"/>
    </source>
</evidence>
<dbReference type="PANTHER" id="PTHR43333">
    <property type="entry name" value="2-HACID_DH_C DOMAIN-CONTAINING PROTEIN"/>
    <property type="match status" value="1"/>
</dbReference>
<keyword evidence="8" id="KW-1185">Reference proteome</keyword>
<feature type="domain" description="D-isomer specific 2-hydroxyacid dehydrogenase NAD-binding" evidence="6">
    <location>
        <begin position="153"/>
        <end position="332"/>
    </location>
</feature>
<feature type="domain" description="D-isomer specific 2-hydroxyacid dehydrogenase catalytic" evidence="5">
    <location>
        <begin position="82"/>
        <end position="364"/>
    </location>
</feature>
<protein>
    <submittedName>
        <fullName evidence="7">D-2-hydroxyacid dehydrogenase</fullName>
    </submittedName>
</protein>
<evidence type="ECO:0000313" key="7">
    <source>
        <dbReference type="EMBL" id="PLW84762.1"/>
    </source>
</evidence>
<dbReference type="Pfam" id="PF00389">
    <property type="entry name" value="2-Hacid_dh"/>
    <property type="match status" value="1"/>
</dbReference>
<organism evidence="7 8">
    <name type="scientific">Halioglobus japonicus</name>
    <dbReference type="NCBI Taxonomy" id="930805"/>
    <lineage>
        <taxon>Bacteria</taxon>
        <taxon>Pseudomonadati</taxon>
        <taxon>Pseudomonadota</taxon>
        <taxon>Gammaproteobacteria</taxon>
        <taxon>Cellvibrionales</taxon>
        <taxon>Halieaceae</taxon>
        <taxon>Halioglobus</taxon>
    </lineage>
</organism>
<evidence type="ECO:0000259" key="5">
    <source>
        <dbReference type="Pfam" id="PF00389"/>
    </source>
</evidence>
<evidence type="ECO:0000259" key="6">
    <source>
        <dbReference type="Pfam" id="PF02826"/>
    </source>
</evidence>
<feature type="signal peptide" evidence="4">
    <location>
        <begin position="1"/>
        <end position="19"/>
    </location>
</feature>
<name>A0AAP8MBI5_9GAMM</name>
<reference evidence="7 8" key="1">
    <citation type="submission" date="2018-01" db="EMBL/GenBank/DDBJ databases">
        <title>The draft genome sequence of Halioglobus japonicus S1-36.</title>
        <authorList>
            <person name="Du Z.-J."/>
            <person name="Shi M.-J."/>
        </authorList>
    </citation>
    <scope>NUCLEOTIDE SEQUENCE [LARGE SCALE GENOMIC DNA]</scope>
    <source>
        <strain evidence="7 8">S1-36</strain>
    </source>
</reference>
<dbReference type="InterPro" id="IPR036291">
    <property type="entry name" value="NAD(P)-bd_dom_sf"/>
</dbReference>